<evidence type="ECO:0000256" key="1">
    <source>
        <dbReference type="SAM" id="MobiDB-lite"/>
    </source>
</evidence>
<feature type="compositionally biased region" description="Basic residues" evidence="1">
    <location>
        <begin position="207"/>
        <end position="219"/>
    </location>
</feature>
<feature type="region of interest" description="Disordered" evidence="1">
    <location>
        <begin position="168"/>
        <end position="251"/>
    </location>
</feature>
<feature type="compositionally biased region" description="Basic and acidic residues" evidence="1">
    <location>
        <begin position="222"/>
        <end position="231"/>
    </location>
</feature>
<sequence length="251" mass="27225">MSRKTSMTRREAFFRAPTETGNQTIAAERAKVSRSWVTLHRAQEPGFRARMEAIGAARARLRAAAGVAPATGWGSLDGEELVVRGSNGRRTQIARARLRQWTPRAEQRFLGTLAATCNVKAACAEVGLTTASADAHAERWPNFAARWAEAVEVGYMRIEAALLERAGDPGAELRPGPAHAAGHHRPGDPFAPHAQARGPRGRQTAGARRRTARHRKGARQHLAQDRGDRGGGRCQGGARPGDRRARQARMS</sequence>
<dbReference type="EMBL" id="JALMLT010000005">
    <property type="protein sequence ID" value="MDT8760821.1"/>
    <property type="molecule type" value="Genomic_DNA"/>
</dbReference>
<organism evidence="2">
    <name type="scientific">Sphingomonas psychrotolerans</name>
    <dbReference type="NCBI Taxonomy" id="1327635"/>
    <lineage>
        <taxon>Bacteria</taxon>
        <taxon>Pseudomonadati</taxon>
        <taxon>Pseudomonadota</taxon>
        <taxon>Alphaproteobacteria</taxon>
        <taxon>Sphingomonadales</taxon>
        <taxon>Sphingomonadaceae</taxon>
        <taxon>Sphingomonas</taxon>
    </lineage>
</organism>
<protein>
    <submittedName>
        <fullName evidence="2">Uncharacterized protein</fullName>
    </submittedName>
</protein>
<evidence type="ECO:0000313" key="2">
    <source>
        <dbReference type="EMBL" id="MDT8760821.1"/>
    </source>
</evidence>
<reference evidence="2" key="1">
    <citation type="submission" date="2022-04" db="EMBL/GenBank/DDBJ databases">
        <title>Tomato heritable bacteria conferring resistance against bacterial wilt.</title>
        <authorList>
            <person name="Yin J."/>
        </authorList>
    </citation>
    <scope>NUCLEOTIDE SEQUENCE</scope>
    <source>
        <strain evidence="2">Cra20</strain>
    </source>
</reference>
<feature type="compositionally biased region" description="Low complexity" evidence="1">
    <location>
        <begin position="194"/>
        <end position="206"/>
    </location>
</feature>
<gene>
    <name evidence="2" type="ORF">MZO42_19140</name>
</gene>
<accession>A0ABU3N921</accession>
<proteinExistence type="predicted"/>
<comment type="caution">
    <text evidence="2">The sequence shown here is derived from an EMBL/GenBank/DDBJ whole genome shotgun (WGS) entry which is preliminary data.</text>
</comment>
<name>A0ABU3N921_9SPHN</name>